<dbReference type="KEGG" id="ccah:DWG20_07645"/>
<feature type="active site" description="For nuclease activity" evidence="15">
    <location>
        <position position="1113"/>
    </location>
</feature>
<comment type="cofactor">
    <cofactor evidence="15">
        <name>Mg(2+)</name>
        <dbReference type="ChEBI" id="CHEBI:18420"/>
    </cofactor>
    <text evidence="15">Binds 1 Mg(2+) ion per subunit.</text>
</comment>
<dbReference type="SUPFAM" id="SSF52540">
    <property type="entry name" value="P-loop containing nucleoside triphosphate hydrolases"/>
    <property type="match status" value="1"/>
</dbReference>
<comment type="subunit">
    <text evidence="15">Heterotrimer of RecB, RecC and RecD. All subunits contribute to DNA-binding. Interacts with RecA.</text>
</comment>
<dbReference type="Gene3D" id="1.10.3170.10">
    <property type="entry name" value="Recbcd, chain B, domain 2"/>
    <property type="match status" value="1"/>
</dbReference>
<dbReference type="GO" id="GO:0005524">
    <property type="term" value="F:ATP binding"/>
    <property type="evidence" value="ECO:0007669"/>
    <property type="project" value="UniProtKB-UniRule"/>
</dbReference>
<dbReference type="InterPro" id="IPR000212">
    <property type="entry name" value="DNA_helicase_UvrD/REP"/>
</dbReference>
<feature type="binding site" evidence="15">
    <location>
        <position position="984"/>
    </location>
    <ligand>
        <name>Mg(2+)</name>
        <dbReference type="ChEBI" id="CHEBI:18420"/>
    </ligand>
</feature>
<dbReference type="SUPFAM" id="SSF52980">
    <property type="entry name" value="Restriction endonuclease-like"/>
    <property type="match status" value="1"/>
</dbReference>
<evidence type="ECO:0000256" key="5">
    <source>
        <dbReference type="ARBA" id="ARBA00022801"/>
    </source>
</evidence>
<keyword evidence="4 15" id="KW-0227">DNA damage</keyword>
<keyword evidence="2 15" id="KW-0479">Metal-binding</keyword>
<evidence type="ECO:0000256" key="14">
    <source>
        <dbReference type="ARBA" id="ARBA00048988"/>
    </source>
</evidence>
<feature type="region of interest" description="DNA-binding and helicase activity, interacts with RecC" evidence="15">
    <location>
        <begin position="1"/>
        <end position="844"/>
    </location>
</feature>
<feature type="domain" description="UvrD-like helicase ATP-binding" evidence="18">
    <location>
        <begin position="1"/>
        <end position="455"/>
    </location>
</feature>
<keyword evidence="5 15" id="KW-0378">Hydrolase</keyword>
<feature type="domain" description="UvrD-like helicase C-terminal" evidence="19">
    <location>
        <begin position="479"/>
        <end position="747"/>
    </location>
</feature>
<feature type="region of interest" description="Nuclease activity, interacts with RecD and RecA" evidence="15">
    <location>
        <begin position="909"/>
        <end position="1206"/>
    </location>
</feature>
<dbReference type="GO" id="GO:0009338">
    <property type="term" value="C:exodeoxyribonuclease V complex"/>
    <property type="evidence" value="ECO:0007669"/>
    <property type="project" value="TreeGrafter"/>
</dbReference>
<keyword evidence="6 15" id="KW-0347">Helicase</keyword>
<dbReference type="AlphaFoldDB" id="A0A345Y5W0"/>
<feature type="binding site" evidence="16">
    <location>
        <begin position="20"/>
        <end position="27"/>
    </location>
    <ligand>
        <name>ATP</name>
        <dbReference type="ChEBI" id="CHEBI:30616"/>
    </ligand>
</feature>
<keyword evidence="7 15" id="KW-0269">Exonuclease</keyword>
<feature type="region of interest" description="Disordered" evidence="17">
    <location>
        <begin position="921"/>
        <end position="950"/>
    </location>
</feature>
<evidence type="ECO:0000256" key="9">
    <source>
        <dbReference type="ARBA" id="ARBA00022842"/>
    </source>
</evidence>
<dbReference type="Gene3D" id="3.90.320.10">
    <property type="match status" value="1"/>
</dbReference>
<keyword evidence="8 15" id="KW-0067">ATP-binding</keyword>
<dbReference type="PANTHER" id="PTHR11070:SF23">
    <property type="entry name" value="RECBCD ENZYME SUBUNIT RECB"/>
    <property type="match status" value="1"/>
</dbReference>
<dbReference type="Proteomes" id="UP000254537">
    <property type="component" value="Chromosome"/>
</dbReference>
<dbReference type="GO" id="GO:0043138">
    <property type="term" value="F:3'-5' DNA helicase activity"/>
    <property type="evidence" value="ECO:0007669"/>
    <property type="project" value="UniProtKB-UniRule"/>
</dbReference>
<keyword evidence="11 15" id="KW-0234">DNA repair</keyword>
<evidence type="ECO:0000256" key="8">
    <source>
        <dbReference type="ARBA" id="ARBA00022840"/>
    </source>
</evidence>
<accession>A0A345Y5W0</accession>
<evidence type="ECO:0000256" key="1">
    <source>
        <dbReference type="ARBA" id="ARBA00022722"/>
    </source>
</evidence>
<dbReference type="GO" id="GO:0000724">
    <property type="term" value="P:double-strand break repair via homologous recombination"/>
    <property type="evidence" value="ECO:0007669"/>
    <property type="project" value="UniProtKB-UniRule"/>
</dbReference>
<dbReference type="Pfam" id="PF12705">
    <property type="entry name" value="PDDEXK_1"/>
    <property type="match status" value="1"/>
</dbReference>
<comment type="domain">
    <text evidence="15">The C-terminal domain has nuclease activity and interacts with RecD. It interacts with RecA, facilitating its loading onto ssDNA.</text>
</comment>
<dbReference type="EC" id="5.6.2.4" evidence="15"/>
<evidence type="ECO:0000313" key="21">
    <source>
        <dbReference type="Proteomes" id="UP000254537"/>
    </source>
</evidence>
<proteinExistence type="inferred from homology"/>
<dbReference type="InterPro" id="IPR027417">
    <property type="entry name" value="P-loop_NTPase"/>
</dbReference>
<dbReference type="PANTHER" id="PTHR11070">
    <property type="entry name" value="UVRD / RECB / PCRA DNA HELICASE FAMILY MEMBER"/>
    <property type="match status" value="1"/>
</dbReference>
<evidence type="ECO:0000256" key="10">
    <source>
        <dbReference type="ARBA" id="ARBA00023125"/>
    </source>
</evidence>
<dbReference type="NCBIfam" id="TIGR00609">
    <property type="entry name" value="recB"/>
    <property type="match status" value="1"/>
</dbReference>
<comment type="catalytic activity">
    <reaction evidence="13 15">
        <text>Couples ATP hydrolysis with the unwinding of duplex DNA by translocating in the 3'-5' direction.</text>
        <dbReference type="EC" id="5.6.2.4"/>
    </reaction>
</comment>
<keyword evidence="10 15" id="KW-0238">DNA-binding</keyword>
<dbReference type="OrthoDB" id="5905204at2"/>
<dbReference type="InterPro" id="IPR011335">
    <property type="entry name" value="Restrct_endonuc-II-like"/>
</dbReference>
<dbReference type="EMBL" id="CP031337">
    <property type="protein sequence ID" value="AXK39312.1"/>
    <property type="molecule type" value="Genomic_DNA"/>
</dbReference>
<dbReference type="InterPro" id="IPR038726">
    <property type="entry name" value="PDDEXK_AddAB-type"/>
</dbReference>
<dbReference type="InterPro" id="IPR014016">
    <property type="entry name" value="UvrD-like_ATP-bd"/>
</dbReference>
<evidence type="ECO:0000256" key="16">
    <source>
        <dbReference type="PROSITE-ProRule" id="PRU00560"/>
    </source>
</evidence>
<comment type="domain">
    <text evidence="15">The N-terminal DNA-binding domain is a ssDNA-dependent ATPase and has ATP-dependent 3'-5' helicase function. This domain interacts with RecC.</text>
</comment>
<dbReference type="GO" id="GO:0005829">
    <property type="term" value="C:cytosol"/>
    <property type="evidence" value="ECO:0007669"/>
    <property type="project" value="TreeGrafter"/>
</dbReference>
<keyword evidence="3 15" id="KW-0547">Nucleotide-binding</keyword>
<dbReference type="Pfam" id="PF00580">
    <property type="entry name" value="UvrD-helicase"/>
    <property type="match status" value="1"/>
</dbReference>
<dbReference type="EC" id="3.1.11.5" evidence="15"/>
<protein>
    <recommendedName>
        <fullName evidence="15">RecBCD enzyme subunit RecB</fullName>
        <ecNumber evidence="15">3.1.11.5</ecNumber>
        <ecNumber evidence="15">5.6.2.4</ecNumber>
    </recommendedName>
    <alternativeName>
        <fullName evidence="15">DNA 3'-5' helicase subunit RecB</fullName>
    </alternativeName>
    <alternativeName>
        <fullName evidence="15">Exonuclease V subunit RecB</fullName>
        <shortName evidence="15">ExoV subunit RecB</shortName>
    </alternativeName>
    <alternativeName>
        <fullName evidence="15">Helicase/nuclease RecBCD subunit RecB</fullName>
    </alternativeName>
</protein>
<comment type="function">
    <text evidence="15">A helicase/nuclease that prepares dsDNA breaks (DSB) for recombinational DNA repair. Binds to DSBs and unwinds DNA via a highly rapid and processive ATP-dependent bidirectional helicase activity. Unwinds dsDNA until it encounters a Chi (crossover hotspot instigator) sequence from the 3' direction. Cuts ssDNA a few nucleotides 3' to the Chi site. The properties and activities of the enzyme are changed at Chi. The Chi-altered holoenzyme produces a long 3'-ssDNA overhang and facilitates RecA-binding to the ssDNA for homologous DNA recombination and repair. Holoenzyme degrades any linearized DNA that is unable to undergo homologous recombination. In the holoenzyme this subunit contributes ATPase, 3'-5' helicase, exonuclease activity and loads RecA onto ssDNA.</text>
</comment>
<dbReference type="GO" id="GO:0016887">
    <property type="term" value="F:ATP hydrolysis activity"/>
    <property type="evidence" value="ECO:0007669"/>
    <property type="project" value="RHEA"/>
</dbReference>
<evidence type="ECO:0000256" key="6">
    <source>
        <dbReference type="ARBA" id="ARBA00022806"/>
    </source>
</evidence>
<dbReference type="RefSeq" id="WP_115433247.1">
    <property type="nucleotide sequence ID" value="NZ_CP031337.1"/>
</dbReference>
<name>A0A345Y5W0_9NEIS</name>
<dbReference type="InterPro" id="IPR011604">
    <property type="entry name" value="PDDEXK-like_dom_sf"/>
</dbReference>
<evidence type="ECO:0000313" key="20">
    <source>
        <dbReference type="EMBL" id="AXK39312.1"/>
    </source>
</evidence>
<dbReference type="GO" id="GO:0000287">
    <property type="term" value="F:magnesium ion binding"/>
    <property type="evidence" value="ECO:0007669"/>
    <property type="project" value="UniProtKB-UniRule"/>
</dbReference>
<dbReference type="GO" id="GO:0003677">
    <property type="term" value="F:DNA binding"/>
    <property type="evidence" value="ECO:0007669"/>
    <property type="project" value="UniProtKB-UniRule"/>
</dbReference>
<dbReference type="HAMAP" id="MF_01485">
    <property type="entry name" value="RecB"/>
    <property type="match status" value="1"/>
</dbReference>
<evidence type="ECO:0000256" key="4">
    <source>
        <dbReference type="ARBA" id="ARBA00022763"/>
    </source>
</evidence>
<evidence type="ECO:0000256" key="15">
    <source>
        <dbReference type="HAMAP-Rule" id="MF_01485"/>
    </source>
</evidence>
<keyword evidence="1 15" id="KW-0540">Nuclease</keyword>
<evidence type="ECO:0000256" key="2">
    <source>
        <dbReference type="ARBA" id="ARBA00022723"/>
    </source>
</evidence>
<evidence type="ECO:0000256" key="11">
    <source>
        <dbReference type="ARBA" id="ARBA00023204"/>
    </source>
</evidence>
<evidence type="ECO:0000256" key="13">
    <source>
        <dbReference type="ARBA" id="ARBA00034617"/>
    </source>
</evidence>
<gene>
    <name evidence="15 20" type="primary">recB</name>
    <name evidence="20" type="ORF">DWG20_07645</name>
</gene>
<dbReference type="PROSITE" id="PS51217">
    <property type="entry name" value="UVRD_HELICASE_CTER"/>
    <property type="match status" value="1"/>
</dbReference>
<organism evidence="20 21">
    <name type="scientific">Crenobacter cavernae</name>
    <dbReference type="NCBI Taxonomy" id="2290923"/>
    <lineage>
        <taxon>Bacteria</taxon>
        <taxon>Pseudomonadati</taxon>
        <taxon>Pseudomonadota</taxon>
        <taxon>Betaproteobacteria</taxon>
        <taxon>Neisseriales</taxon>
        <taxon>Neisseriaceae</taxon>
        <taxon>Crenobacter</taxon>
    </lineage>
</organism>
<dbReference type="Gene3D" id="1.10.486.10">
    <property type="entry name" value="PCRA, domain 4"/>
    <property type="match status" value="1"/>
</dbReference>
<sequence length="1206" mass="131667">MSAKLNPLTCPLNGVNLIEASAGTGKTWTIAALYLRLLLEAEPDAAPPRIDEILVVTYTKAATAELRGRLRERLAEALKAFEDGETEDGFLASLLAQHAAQDARERARLRIATALTGFDTASVYTIHGFCQRVLTDAAFESGQPFSATLVSDDGERLASLAADFWRRELVGDAEVAALLAGEGDTPDAWLAEVRAFVGKPYLVADAPPDADLARARQAREAAWQAVLALGDETVAQGLELMRTSKALNRRSYTAKVCERVATLLTSLISAGTLPDLSGKSREDVERLSPEVLAAKTLAGQPAPSHRLFCAIGDWLAAEDEWLVAVAAKRAALKLRMISWLDDALVAERQKARERSFDDLLTDLAAALEDPDRGPLLAAHMARTWRVALIDEFQDTDPVQYAIFAKGFIDKDRTVFLVGDPKQAIYSFRGADIFAYLAARARASRHYTLSTNYRSDSRLVDTVNKLFARAAPFVLPGIDYRPVDARDGDTTGLIGDDGAPWRWFSLPSREGGKAQPKEGAQQQAAAMTADEIVRLMAAGRAGELVLKETGAGLAGGDIAVLVATHRQGDAVRDALAERGVQAVSLSQQSVFQSREAREVAALMRAWAEPGHEGRLKEALATELAGLTAAGIAALLDDESAWEGRLAAFADDHILWRERGFIALWRRFCAREKVAERLLPLPDGERRLTNLGQLAELIQQESDSLSGIAPLMAWFEARLADPPFGEEALMRLESDAELVKIVTVHTAKGLQYPVVFCPFLWDGQLERKGTAFWRHQCDGVARLTPAAGHPASQAAREAALAETLSEKLRLLYVALTRAQYRQYLAWGPVSGMETAALSWLLHAGRATGLADIPDDAFKPAAVQQALAEHVARCAPDEAFVPQSEWPVRLAPRDEIRHRPAPRTLKRAVYTPWRVTSFTALAHRSDTGADTPAMPVAERPDHDAGQSASTSAEPIAVEPVAEELIPAAPALDRFAFPRGARAGVCLHGVFERIDFTHPPCEHRKTVLEELARAGFNERWQDAALDMVARTLAAPLDPDITLAEVPPKKRLIELEFTLPIEKLSLPRLKAILADPENGLAEPLRRAAATLAFPAVTGFLKGFIDLVVEAGGRFYLIDYKSNHLGASDACYAPSRLAEAIAREHYYLQYLFYSVALVRYLTSRGLSFDASLPEVRYLFLRGIDGTGNGVWRDRPSARLIRALDAWLGGRNV</sequence>
<feature type="binding site" evidence="15">
    <location>
        <position position="1100"/>
    </location>
    <ligand>
        <name>Mg(2+)</name>
        <dbReference type="ChEBI" id="CHEBI:18420"/>
    </ligand>
</feature>
<evidence type="ECO:0000256" key="3">
    <source>
        <dbReference type="ARBA" id="ARBA00022741"/>
    </source>
</evidence>
<evidence type="ECO:0000256" key="12">
    <source>
        <dbReference type="ARBA" id="ARBA00023235"/>
    </source>
</evidence>
<dbReference type="PROSITE" id="PS51198">
    <property type="entry name" value="UVRD_HELICASE_ATP_BIND"/>
    <property type="match status" value="1"/>
</dbReference>
<keyword evidence="9 15" id="KW-0460">Magnesium</keyword>
<comment type="catalytic activity">
    <reaction evidence="14 15">
        <text>ATP + H2O = ADP + phosphate + H(+)</text>
        <dbReference type="Rhea" id="RHEA:13065"/>
        <dbReference type="ChEBI" id="CHEBI:15377"/>
        <dbReference type="ChEBI" id="CHEBI:15378"/>
        <dbReference type="ChEBI" id="CHEBI:30616"/>
        <dbReference type="ChEBI" id="CHEBI:43474"/>
        <dbReference type="ChEBI" id="CHEBI:456216"/>
        <dbReference type="EC" id="5.6.2.4"/>
    </reaction>
</comment>
<keyword evidence="12 15" id="KW-0413">Isomerase</keyword>
<dbReference type="InterPro" id="IPR014017">
    <property type="entry name" value="DNA_helicase_UvrD-like_C"/>
</dbReference>
<comment type="catalytic activity">
    <reaction evidence="15">
        <text>Exonucleolytic cleavage (in the presence of ATP) in either 5'- to 3'- or 3'- to 5'-direction to yield 5'-phosphooligonucleotides.</text>
        <dbReference type="EC" id="3.1.11.5"/>
    </reaction>
</comment>
<comment type="miscellaneous">
    <text evidence="15">In the RecBCD complex, RecB has a slow 3'-5' helicase, an exonuclease activity and loads RecA onto ssDNA, RecD has a fast 5'-3' helicase activity, while RecC stimulates the ATPase and processivity of the RecB helicase and contributes to recognition of the Chi site.</text>
</comment>
<reference evidence="20 21" key="1">
    <citation type="submission" date="2018-07" db="EMBL/GenBank/DDBJ databases">
        <title>Crenobacter cavernae sp. nov., isolated from a karst cave.</title>
        <authorList>
            <person name="Zhu H."/>
        </authorList>
    </citation>
    <scope>NUCLEOTIDE SEQUENCE [LARGE SCALE GENOMIC DNA]</scope>
    <source>
        <strain evidence="20 21">K1W11S-77</strain>
    </source>
</reference>
<evidence type="ECO:0000259" key="18">
    <source>
        <dbReference type="PROSITE" id="PS51198"/>
    </source>
</evidence>
<evidence type="ECO:0000256" key="17">
    <source>
        <dbReference type="SAM" id="MobiDB-lite"/>
    </source>
</evidence>
<dbReference type="InterPro" id="IPR004586">
    <property type="entry name" value="RecB"/>
</dbReference>
<dbReference type="GO" id="GO:0008854">
    <property type="term" value="F:exodeoxyribonuclease V activity"/>
    <property type="evidence" value="ECO:0007669"/>
    <property type="project" value="UniProtKB-EC"/>
</dbReference>
<dbReference type="CDD" id="cd22352">
    <property type="entry name" value="RecB_C-like"/>
    <property type="match status" value="1"/>
</dbReference>
<evidence type="ECO:0000256" key="7">
    <source>
        <dbReference type="ARBA" id="ARBA00022839"/>
    </source>
</evidence>
<evidence type="ECO:0000259" key="19">
    <source>
        <dbReference type="PROSITE" id="PS51217"/>
    </source>
</evidence>
<dbReference type="Gene3D" id="3.40.50.300">
    <property type="entry name" value="P-loop containing nucleotide triphosphate hydrolases"/>
    <property type="match status" value="2"/>
</dbReference>
<feature type="binding site" evidence="15">
    <location>
        <position position="1113"/>
    </location>
    <ligand>
        <name>Mg(2+)</name>
        <dbReference type="ChEBI" id="CHEBI:18420"/>
    </ligand>
</feature>
<dbReference type="Pfam" id="PF13361">
    <property type="entry name" value="UvrD_C"/>
    <property type="match status" value="2"/>
</dbReference>
<comment type="similarity">
    <text evidence="15">Belongs to the helicase family. UvrD subfamily.</text>
</comment>